<dbReference type="InterPro" id="IPR029069">
    <property type="entry name" value="HotDog_dom_sf"/>
</dbReference>
<organism evidence="2 3">
    <name type="scientific">Rhypophila decipiens</name>
    <dbReference type="NCBI Taxonomy" id="261697"/>
    <lineage>
        <taxon>Eukaryota</taxon>
        <taxon>Fungi</taxon>
        <taxon>Dikarya</taxon>
        <taxon>Ascomycota</taxon>
        <taxon>Pezizomycotina</taxon>
        <taxon>Sordariomycetes</taxon>
        <taxon>Sordariomycetidae</taxon>
        <taxon>Sordariales</taxon>
        <taxon>Naviculisporaceae</taxon>
        <taxon>Rhypophila</taxon>
    </lineage>
</organism>
<evidence type="ECO:0000313" key="2">
    <source>
        <dbReference type="EMBL" id="KAK4219760.1"/>
    </source>
</evidence>
<dbReference type="EMBL" id="MU858047">
    <property type="protein sequence ID" value="KAK4219760.1"/>
    <property type="molecule type" value="Genomic_DNA"/>
</dbReference>
<dbReference type="PANTHER" id="PTHR47260:SF6">
    <property type="entry name" value="THIOESTERASE DOMAIN-CONTAINING PROTEIN"/>
    <property type="match status" value="1"/>
</dbReference>
<accession>A0AAN7BFR3</accession>
<reference evidence="2" key="2">
    <citation type="submission" date="2023-05" db="EMBL/GenBank/DDBJ databases">
        <authorList>
            <consortium name="Lawrence Berkeley National Laboratory"/>
            <person name="Steindorff A."/>
            <person name="Hensen N."/>
            <person name="Bonometti L."/>
            <person name="Westerberg I."/>
            <person name="Brannstrom I.O."/>
            <person name="Guillou S."/>
            <person name="Cros-Aarteil S."/>
            <person name="Calhoun S."/>
            <person name="Haridas S."/>
            <person name="Kuo A."/>
            <person name="Mondo S."/>
            <person name="Pangilinan J."/>
            <person name="Riley R."/>
            <person name="Labutti K."/>
            <person name="Andreopoulos B."/>
            <person name="Lipzen A."/>
            <person name="Chen C."/>
            <person name="Yanf M."/>
            <person name="Daum C."/>
            <person name="Ng V."/>
            <person name="Clum A."/>
            <person name="Ohm R."/>
            <person name="Martin F."/>
            <person name="Silar P."/>
            <person name="Natvig D."/>
            <person name="Lalanne C."/>
            <person name="Gautier V."/>
            <person name="Ament-Velasquez S.L."/>
            <person name="Kruys A."/>
            <person name="Hutchinson M.I."/>
            <person name="Powell A.J."/>
            <person name="Barry K."/>
            <person name="Miller A.N."/>
            <person name="Grigoriev I.V."/>
            <person name="Debuchy R."/>
            <person name="Gladieux P."/>
            <person name="Thoren M.H."/>
            <person name="Johannesson H."/>
        </authorList>
    </citation>
    <scope>NUCLEOTIDE SEQUENCE</scope>
    <source>
        <strain evidence="2">PSN293</strain>
    </source>
</reference>
<reference evidence="2" key="1">
    <citation type="journal article" date="2023" name="Mol. Phylogenet. Evol.">
        <title>Genome-scale phylogeny and comparative genomics of the fungal order Sordariales.</title>
        <authorList>
            <person name="Hensen N."/>
            <person name="Bonometti L."/>
            <person name="Westerberg I."/>
            <person name="Brannstrom I.O."/>
            <person name="Guillou S."/>
            <person name="Cros-Aarteil S."/>
            <person name="Calhoun S."/>
            <person name="Haridas S."/>
            <person name="Kuo A."/>
            <person name="Mondo S."/>
            <person name="Pangilinan J."/>
            <person name="Riley R."/>
            <person name="LaButti K."/>
            <person name="Andreopoulos B."/>
            <person name="Lipzen A."/>
            <person name="Chen C."/>
            <person name="Yan M."/>
            <person name="Daum C."/>
            <person name="Ng V."/>
            <person name="Clum A."/>
            <person name="Steindorff A."/>
            <person name="Ohm R.A."/>
            <person name="Martin F."/>
            <person name="Silar P."/>
            <person name="Natvig D.O."/>
            <person name="Lalanne C."/>
            <person name="Gautier V."/>
            <person name="Ament-Velasquez S.L."/>
            <person name="Kruys A."/>
            <person name="Hutchinson M.I."/>
            <person name="Powell A.J."/>
            <person name="Barry K."/>
            <person name="Miller A.N."/>
            <person name="Grigoriev I.V."/>
            <person name="Debuchy R."/>
            <person name="Gladieux P."/>
            <person name="Hiltunen Thoren M."/>
            <person name="Johannesson H."/>
        </authorList>
    </citation>
    <scope>NUCLEOTIDE SEQUENCE</scope>
    <source>
        <strain evidence="2">PSN293</strain>
    </source>
</reference>
<name>A0AAN7BFR3_9PEZI</name>
<dbReference type="PANTHER" id="PTHR47260">
    <property type="entry name" value="UPF0644 PROTEIN PB2B4.06"/>
    <property type="match status" value="1"/>
</dbReference>
<comment type="caution">
    <text evidence="2">The sequence shown here is derived from an EMBL/GenBank/DDBJ whole genome shotgun (WGS) entry which is preliminary data.</text>
</comment>
<sequence>MKRNQAAIDAEIAQFRAIPWCAKILSAPNLVIDQSFSRFEKPKFEDALLSHTLNTPETIPGFITFYTEPKDPKAMVTELNAFISLGNLIDGWGGICHGGIIMTMLDEVMGQLPAVNKLRGVMNDIQLMTAYLNTTFLKPVKTPTTVMVTSRLVKQEGRKYFIDGVIRDEHGNEMAKGKALFVMLKSRL</sequence>
<dbReference type="InterPro" id="IPR052061">
    <property type="entry name" value="PTE-AB_protein"/>
</dbReference>
<dbReference type="SUPFAM" id="SSF54637">
    <property type="entry name" value="Thioesterase/thiol ester dehydrase-isomerase"/>
    <property type="match status" value="1"/>
</dbReference>
<dbReference type="Pfam" id="PF03061">
    <property type="entry name" value="4HBT"/>
    <property type="match status" value="1"/>
</dbReference>
<feature type="domain" description="Thioesterase" evidence="1">
    <location>
        <begin position="93"/>
        <end position="174"/>
    </location>
</feature>
<dbReference type="AlphaFoldDB" id="A0AAN7BFR3"/>
<evidence type="ECO:0000259" key="1">
    <source>
        <dbReference type="Pfam" id="PF03061"/>
    </source>
</evidence>
<proteinExistence type="predicted"/>
<keyword evidence="3" id="KW-1185">Reference proteome</keyword>
<evidence type="ECO:0000313" key="3">
    <source>
        <dbReference type="Proteomes" id="UP001301769"/>
    </source>
</evidence>
<gene>
    <name evidence="2" type="ORF">QBC37DRAFT_272267</name>
</gene>
<dbReference type="Proteomes" id="UP001301769">
    <property type="component" value="Unassembled WGS sequence"/>
</dbReference>
<dbReference type="Gene3D" id="3.10.129.10">
    <property type="entry name" value="Hotdog Thioesterase"/>
    <property type="match status" value="1"/>
</dbReference>
<protein>
    <submittedName>
        <fullName evidence="2">Thioesterase</fullName>
    </submittedName>
</protein>
<dbReference type="InterPro" id="IPR006683">
    <property type="entry name" value="Thioestr_dom"/>
</dbReference>
<dbReference type="CDD" id="cd03443">
    <property type="entry name" value="PaaI_thioesterase"/>
    <property type="match status" value="1"/>
</dbReference>